<evidence type="ECO:0000256" key="12">
    <source>
        <dbReference type="PIRNR" id="PIRNR006250"/>
    </source>
</evidence>
<comment type="catalytic activity">
    <reaction evidence="11 12">
        <text>nicotinate beta-D-ribonucleotide + CO2 + diphosphate = quinolinate + 5-phospho-alpha-D-ribose 1-diphosphate + 2 H(+)</text>
        <dbReference type="Rhea" id="RHEA:12733"/>
        <dbReference type="ChEBI" id="CHEBI:15378"/>
        <dbReference type="ChEBI" id="CHEBI:16526"/>
        <dbReference type="ChEBI" id="CHEBI:29959"/>
        <dbReference type="ChEBI" id="CHEBI:33019"/>
        <dbReference type="ChEBI" id="CHEBI:57502"/>
        <dbReference type="ChEBI" id="CHEBI:58017"/>
        <dbReference type="EC" id="2.4.2.19"/>
    </reaction>
</comment>
<dbReference type="InterPro" id="IPR036068">
    <property type="entry name" value="Nicotinate_pribotase-like_C"/>
</dbReference>
<dbReference type="GO" id="GO:0009435">
    <property type="term" value="P:NAD+ biosynthetic process"/>
    <property type="evidence" value="ECO:0007669"/>
    <property type="project" value="UniProtKB-UniPathway"/>
</dbReference>
<evidence type="ECO:0000313" key="17">
    <source>
        <dbReference type="Proteomes" id="UP000646827"/>
    </source>
</evidence>
<comment type="caution">
    <text evidence="16">The sequence shown here is derived from an EMBL/GenBank/DDBJ whole genome shotgun (WGS) entry which is preliminary data.</text>
</comment>
<feature type="binding site" evidence="13">
    <location>
        <position position="160"/>
    </location>
    <ligand>
        <name>substrate</name>
    </ligand>
</feature>
<evidence type="ECO:0000256" key="8">
    <source>
        <dbReference type="ARBA" id="ARBA00022676"/>
    </source>
</evidence>
<dbReference type="Pfam" id="PF01729">
    <property type="entry name" value="QRPTase_C"/>
    <property type="match status" value="1"/>
</dbReference>
<comment type="subunit">
    <text evidence="4 12">Hexamer formed by 3 homodimers.</text>
</comment>
<evidence type="ECO:0000256" key="6">
    <source>
        <dbReference type="ARBA" id="ARBA00020990"/>
    </source>
</evidence>
<evidence type="ECO:0000256" key="11">
    <source>
        <dbReference type="ARBA" id="ARBA00047445"/>
    </source>
</evidence>
<evidence type="ECO:0000256" key="7">
    <source>
        <dbReference type="ARBA" id="ARBA00022642"/>
    </source>
</evidence>
<keyword evidence="8 12" id="KW-0328">Glycosyltransferase</keyword>
<evidence type="ECO:0000256" key="9">
    <source>
        <dbReference type="ARBA" id="ARBA00022679"/>
    </source>
</evidence>
<dbReference type="InterPro" id="IPR037128">
    <property type="entry name" value="Quinolinate_PRibosylTase_N_sf"/>
</dbReference>
<feature type="binding site" evidence="13">
    <location>
        <begin position="136"/>
        <end position="138"/>
    </location>
    <ligand>
        <name>substrate</name>
    </ligand>
</feature>
<dbReference type="CDD" id="cd01572">
    <property type="entry name" value="QPRTase"/>
    <property type="match status" value="1"/>
</dbReference>
<comment type="pathway">
    <text evidence="2 12">Cofactor biosynthesis; NAD(+) biosynthesis; nicotinate D-ribonucleotide from quinolinate: step 1/1.</text>
</comment>
<evidence type="ECO:0000256" key="3">
    <source>
        <dbReference type="ARBA" id="ARBA00009400"/>
    </source>
</evidence>
<feature type="binding site" evidence="13">
    <location>
        <position position="221"/>
    </location>
    <ligand>
        <name>substrate</name>
    </ligand>
</feature>
<dbReference type="SUPFAM" id="SSF54675">
    <property type="entry name" value="Nicotinate/Quinolinate PRTase N-terminal domain-like"/>
    <property type="match status" value="1"/>
</dbReference>
<keyword evidence="7 12" id="KW-0662">Pyridine nucleotide biosynthesis</keyword>
<dbReference type="FunFam" id="3.90.1170.20:FF:000003">
    <property type="entry name" value="Nicotinate-nucleotide pyrophosphorylase [carboxylating]"/>
    <property type="match status" value="1"/>
</dbReference>
<evidence type="ECO:0000256" key="10">
    <source>
        <dbReference type="ARBA" id="ARBA00033102"/>
    </source>
</evidence>
<dbReference type="InterPro" id="IPR004393">
    <property type="entry name" value="NadC"/>
</dbReference>
<feature type="binding site" evidence="13">
    <location>
        <position position="200"/>
    </location>
    <ligand>
        <name>substrate</name>
    </ligand>
</feature>
<protein>
    <recommendedName>
        <fullName evidence="6 12">Nicotinate-nucleotide pyrophosphorylase [carboxylating]</fullName>
        <ecNumber evidence="5 12">2.4.2.19</ecNumber>
    </recommendedName>
    <alternativeName>
        <fullName evidence="10 12">Quinolinate phosphoribosyltransferase [decarboxylating]</fullName>
    </alternativeName>
</protein>
<dbReference type="OrthoDB" id="10067394at2759"/>
<dbReference type="InterPro" id="IPR027277">
    <property type="entry name" value="NadC/ModD"/>
</dbReference>
<dbReference type="SUPFAM" id="SSF51690">
    <property type="entry name" value="Nicotinate/Quinolinate PRTase C-terminal domain-like"/>
    <property type="match status" value="1"/>
</dbReference>
<dbReference type="GO" id="GO:0034213">
    <property type="term" value="P:quinolinate catabolic process"/>
    <property type="evidence" value="ECO:0007669"/>
    <property type="project" value="TreeGrafter"/>
</dbReference>
<dbReference type="UniPathway" id="UPA00253">
    <property type="reaction ID" value="UER00331"/>
</dbReference>
<evidence type="ECO:0000256" key="1">
    <source>
        <dbReference type="ARBA" id="ARBA00003237"/>
    </source>
</evidence>
<dbReference type="EC" id="2.4.2.19" evidence="5 12"/>
<dbReference type="PANTHER" id="PTHR32179:SF3">
    <property type="entry name" value="NICOTINATE-NUCLEOTIDE PYROPHOSPHORYLASE [CARBOXYLATING]"/>
    <property type="match status" value="1"/>
</dbReference>
<dbReference type="NCBIfam" id="TIGR00078">
    <property type="entry name" value="nadC"/>
    <property type="match status" value="1"/>
</dbReference>
<organism evidence="16 17">
    <name type="scientific">Circinella minor</name>
    <dbReference type="NCBI Taxonomy" id="1195481"/>
    <lineage>
        <taxon>Eukaryota</taxon>
        <taxon>Fungi</taxon>
        <taxon>Fungi incertae sedis</taxon>
        <taxon>Mucoromycota</taxon>
        <taxon>Mucoromycotina</taxon>
        <taxon>Mucoromycetes</taxon>
        <taxon>Mucorales</taxon>
        <taxon>Lichtheimiaceae</taxon>
        <taxon>Circinella</taxon>
    </lineage>
</organism>
<keyword evidence="17" id="KW-1185">Reference proteome</keyword>
<dbReference type="FunFam" id="3.20.20.70:FF:000090">
    <property type="entry name" value="Nicotinate-nucleotide pyrophosphorylase [carboxylating]"/>
    <property type="match status" value="1"/>
</dbReference>
<sequence length="293" mass="32534">MTEYAHLLSTNYKRIISEYLEEDVPSFDYGGYVVGEDDQVAILYCKAEGVLAGVPFFDEVFRQLDCRVEWAAKEGDWIKPQGKQEIGRVYGKARHILLGERTALNIISRCSGIALRARKVSELQKEKGFEGVIAATRKTTPGFRLVEKYGVLVGGLDTHRMDLSSMVMLKDNHIWSSGSITQAVKNARKVCGFALKIEVECQSEEEADEAIAAGADVVMLDNFTGEGLKEAAKNIKERWAAKGKNHFMIESSGGITYETCANYFCKDIDILSMSTITQGVPHVDFSLKISPKK</sequence>
<dbReference type="PIRSF" id="PIRSF006250">
    <property type="entry name" value="NadC_ModD"/>
    <property type="match status" value="1"/>
</dbReference>
<feature type="binding site" evidence="13">
    <location>
        <position position="101"/>
    </location>
    <ligand>
        <name>substrate</name>
    </ligand>
</feature>
<evidence type="ECO:0000256" key="2">
    <source>
        <dbReference type="ARBA" id="ARBA00004893"/>
    </source>
</evidence>
<dbReference type="InterPro" id="IPR013785">
    <property type="entry name" value="Aldolase_TIM"/>
</dbReference>
<evidence type="ECO:0000256" key="13">
    <source>
        <dbReference type="PIRSR" id="PIRSR006250-1"/>
    </source>
</evidence>
<dbReference type="Gene3D" id="3.20.20.70">
    <property type="entry name" value="Aldolase class I"/>
    <property type="match status" value="1"/>
</dbReference>
<feature type="binding site" evidence="13">
    <location>
        <begin position="273"/>
        <end position="275"/>
    </location>
    <ligand>
        <name>substrate</name>
    </ligand>
</feature>
<evidence type="ECO:0000256" key="4">
    <source>
        <dbReference type="ARBA" id="ARBA00011218"/>
    </source>
</evidence>
<feature type="binding site" evidence="13">
    <location>
        <begin position="252"/>
        <end position="254"/>
    </location>
    <ligand>
        <name>substrate</name>
    </ligand>
</feature>
<gene>
    <name evidence="16" type="ORF">INT45_011581</name>
</gene>
<comment type="similarity">
    <text evidence="3 12">Belongs to the NadC/ModD family.</text>
</comment>
<dbReference type="Gene3D" id="3.90.1170.20">
    <property type="entry name" value="Quinolinate phosphoribosyl transferase, N-terminal domain"/>
    <property type="match status" value="1"/>
</dbReference>
<proteinExistence type="inferred from homology"/>
<evidence type="ECO:0000259" key="15">
    <source>
        <dbReference type="Pfam" id="PF02749"/>
    </source>
</evidence>
<evidence type="ECO:0000256" key="5">
    <source>
        <dbReference type="ARBA" id="ARBA00011944"/>
    </source>
</evidence>
<comment type="function">
    <text evidence="1 12">Involved in the catabolism of quinolinic acid (QA).</text>
</comment>
<dbReference type="EMBL" id="JAEPRB010000232">
    <property type="protein sequence ID" value="KAG2218393.1"/>
    <property type="molecule type" value="Genomic_DNA"/>
</dbReference>
<accession>A0A8H7VJ55</accession>
<name>A0A8H7VJ55_9FUNG</name>
<dbReference type="Pfam" id="PF02749">
    <property type="entry name" value="QRPTase_N"/>
    <property type="match status" value="1"/>
</dbReference>
<dbReference type="InterPro" id="IPR002638">
    <property type="entry name" value="Quinolinate_PRibosylTrfase_C"/>
</dbReference>
<evidence type="ECO:0000313" key="16">
    <source>
        <dbReference type="EMBL" id="KAG2218393.1"/>
    </source>
</evidence>
<dbReference type="AlphaFoldDB" id="A0A8H7VJ55"/>
<reference evidence="16 17" key="1">
    <citation type="submission" date="2020-12" db="EMBL/GenBank/DDBJ databases">
        <title>Metabolic potential, ecology and presence of endohyphal bacteria is reflected in genomic diversity of Mucoromycotina.</title>
        <authorList>
            <person name="Muszewska A."/>
            <person name="Okrasinska A."/>
            <person name="Steczkiewicz K."/>
            <person name="Drgas O."/>
            <person name="Orlowska M."/>
            <person name="Perlinska-Lenart U."/>
            <person name="Aleksandrzak-Piekarczyk T."/>
            <person name="Szatraj K."/>
            <person name="Zielenkiewicz U."/>
            <person name="Pilsyk S."/>
            <person name="Malc E."/>
            <person name="Mieczkowski P."/>
            <person name="Kruszewska J.S."/>
            <person name="Biernat P."/>
            <person name="Pawlowska J."/>
        </authorList>
    </citation>
    <scope>NUCLEOTIDE SEQUENCE [LARGE SCALE GENOMIC DNA]</scope>
    <source>
        <strain evidence="16 17">CBS 142.35</strain>
    </source>
</reference>
<dbReference type="Proteomes" id="UP000646827">
    <property type="component" value="Unassembled WGS sequence"/>
</dbReference>
<dbReference type="GO" id="GO:0005737">
    <property type="term" value="C:cytoplasm"/>
    <property type="evidence" value="ECO:0007669"/>
    <property type="project" value="TreeGrafter"/>
</dbReference>
<dbReference type="PANTHER" id="PTHR32179">
    <property type="entry name" value="NICOTINATE-NUCLEOTIDE PYROPHOSPHORYLASE [CARBOXYLATING]"/>
    <property type="match status" value="1"/>
</dbReference>
<evidence type="ECO:0000259" key="14">
    <source>
        <dbReference type="Pfam" id="PF01729"/>
    </source>
</evidence>
<feature type="binding site" evidence="13">
    <location>
        <position position="170"/>
    </location>
    <ligand>
        <name>substrate</name>
    </ligand>
</feature>
<dbReference type="GO" id="GO:0004514">
    <property type="term" value="F:nicotinate-nucleotide diphosphorylase (carboxylating) activity"/>
    <property type="evidence" value="ECO:0007669"/>
    <property type="project" value="UniProtKB-EC"/>
</dbReference>
<feature type="domain" description="Quinolinate phosphoribosyl transferase N-terminal" evidence="15">
    <location>
        <begin position="39"/>
        <end position="111"/>
    </location>
</feature>
<keyword evidence="9 12" id="KW-0808">Transferase</keyword>
<feature type="domain" description="Quinolinate phosphoribosyl transferase C-terminal" evidence="14">
    <location>
        <begin position="113"/>
        <end position="288"/>
    </location>
</feature>
<dbReference type="InterPro" id="IPR022412">
    <property type="entry name" value="Quinolinate_PRibosylTrfase_N"/>
</dbReference>